<keyword evidence="5 7" id="KW-1133">Transmembrane helix</keyword>
<feature type="transmembrane region" description="Helical" evidence="7">
    <location>
        <begin position="302"/>
        <end position="323"/>
    </location>
</feature>
<feature type="transmembrane region" description="Helical" evidence="7">
    <location>
        <begin position="197"/>
        <end position="219"/>
    </location>
</feature>
<comment type="similarity">
    <text evidence="7">Belongs to the binding-protein-dependent transport system permease family.</text>
</comment>
<evidence type="ECO:0000313" key="9">
    <source>
        <dbReference type="EMBL" id="MBF9070198.1"/>
    </source>
</evidence>
<dbReference type="GO" id="GO:0055085">
    <property type="term" value="P:transmembrane transport"/>
    <property type="evidence" value="ECO:0007669"/>
    <property type="project" value="InterPro"/>
</dbReference>
<evidence type="ECO:0000256" key="3">
    <source>
        <dbReference type="ARBA" id="ARBA00022475"/>
    </source>
</evidence>
<evidence type="ECO:0000256" key="4">
    <source>
        <dbReference type="ARBA" id="ARBA00022692"/>
    </source>
</evidence>
<evidence type="ECO:0000313" key="10">
    <source>
        <dbReference type="Proteomes" id="UP000657385"/>
    </source>
</evidence>
<keyword evidence="3" id="KW-1003">Cell membrane</keyword>
<proteinExistence type="inferred from homology"/>
<feature type="domain" description="ABC transmembrane type-1" evidence="8">
    <location>
        <begin position="110"/>
        <end position="323"/>
    </location>
</feature>
<dbReference type="CDD" id="cd06261">
    <property type="entry name" value="TM_PBP2"/>
    <property type="match status" value="1"/>
</dbReference>
<keyword evidence="2 7" id="KW-0813">Transport</keyword>
<feature type="transmembrane region" description="Helical" evidence="7">
    <location>
        <begin position="36"/>
        <end position="59"/>
    </location>
</feature>
<evidence type="ECO:0000256" key="5">
    <source>
        <dbReference type="ARBA" id="ARBA00022989"/>
    </source>
</evidence>
<evidence type="ECO:0000256" key="1">
    <source>
        <dbReference type="ARBA" id="ARBA00004651"/>
    </source>
</evidence>
<sequence length="335" mass="37455">MTVAAPAKAAPPDPVDRAEARRRGPFRRIRQSYDQFWYAWAMCAPVVVVLGLLVGYPLVLGVMYTFTDATSLNVGHTIGVNHIPDTFSWVGLKTYVDILSGPDNQFWPHFGWTIVWTVTCVVLTISLGLGLAVLLNRKVRGRTAYRMLLILPWAVPTFVTIFSWRLLLADDGLVNSVLGFVGIGHVQWLSDPLWQRVAAIAVNVWVGVPFMMVSMLGGLQAIPGELYEAAEMDGATAWQRFRNVTLPGLRPVSSTLVLLGIIWTFNQFNVIYLLFGTTNSDSVQILVTYSFRLFFGQEPMDYARAATVGVLCLSILVVFTEFYRRWIRRMQGDAA</sequence>
<gene>
    <name evidence="9" type="ORF">I2501_19415</name>
</gene>
<dbReference type="InterPro" id="IPR000515">
    <property type="entry name" value="MetI-like"/>
</dbReference>
<dbReference type="Proteomes" id="UP000657385">
    <property type="component" value="Unassembled WGS sequence"/>
</dbReference>
<dbReference type="SUPFAM" id="SSF161098">
    <property type="entry name" value="MetI-like"/>
    <property type="match status" value="1"/>
</dbReference>
<evidence type="ECO:0000259" key="8">
    <source>
        <dbReference type="PROSITE" id="PS50928"/>
    </source>
</evidence>
<accession>A0A931B4L7</accession>
<dbReference type="PANTHER" id="PTHR43227:SF7">
    <property type="entry name" value="ARABINOOLIGOSACCHARIDES TRANSPORT SYSTEM PERMEASE PROTEIN ARAP"/>
    <property type="match status" value="1"/>
</dbReference>
<dbReference type="Pfam" id="PF00528">
    <property type="entry name" value="BPD_transp_1"/>
    <property type="match status" value="1"/>
</dbReference>
<dbReference type="Gene3D" id="1.10.3720.10">
    <property type="entry name" value="MetI-like"/>
    <property type="match status" value="1"/>
</dbReference>
<feature type="transmembrane region" description="Helical" evidence="7">
    <location>
        <begin position="147"/>
        <end position="167"/>
    </location>
</feature>
<name>A0A931B4L7_9ACTN</name>
<dbReference type="GO" id="GO:0005886">
    <property type="term" value="C:plasma membrane"/>
    <property type="evidence" value="ECO:0007669"/>
    <property type="project" value="UniProtKB-SubCell"/>
</dbReference>
<keyword evidence="10" id="KW-1185">Reference proteome</keyword>
<feature type="transmembrane region" description="Helical" evidence="7">
    <location>
        <begin position="256"/>
        <end position="275"/>
    </location>
</feature>
<dbReference type="EMBL" id="JADPRT010000007">
    <property type="protein sequence ID" value="MBF9070198.1"/>
    <property type="molecule type" value="Genomic_DNA"/>
</dbReference>
<comment type="subcellular location">
    <subcellularLocation>
        <location evidence="1 7">Cell membrane</location>
        <topology evidence="1 7">Multi-pass membrane protein</topology>
    </subcellularLocation>
</comment>
<keyword evidence="4 7" id="KW-0812">Transmembrane</keyword>
<dbReference type="AlphaFoldDB" id="A0A931B4L7"/>
<organism evidence="9 10">
    <name type="scientific">Streptacidiphilus fuscans</name>
    <dbReference type="NCBI Taxonomy" id="2789292"/>
    <lineage>
        <taxon>Bacteria</taxon>
        <taxon>Bacillati</taxon>
        <taxon>Actinomycetota</taxon>
        <taxon>Actinomycetes</taxon>
        <taxon>Kitasatosporales</taxon>
        <taxon>Streptomycetaceae</taxon>
        <taxon>Streptacidiphilus</taxon>
    </lineage>
</organism>
<keyword evidence="6 7" id="KW-0472">Membrane</keyword>
<comment type="caution">
    <text evidence="9">The sequence shown here is derived from an EMBL/GenBank/DDBJ whole genome shotgun (WGS) entry which is preliminary data.</text>
</comment>
<dbReference type="RefSeq" id="WP_196195338.1">
    <property type="nucleotide sequence ID" value="NZ_JADPRT010000007.1"/>
</dbReference>
<evidence type="ECO:0000256" key="6">
    <source>
        <dbReference type="ARBA" id="ARBA00023136"/>
    </source>
</evidence>
<evidence type="ECO:0000256" key="2">
    <source>
        <dbReference type="ARBA" id="ARBA00022448"/>
    </source>
</evidence>
<dbReference type="InterPro" id="IPR050809">
    <property type="entry name" value="UgpAE/MalFG_permease"/>
</dbReference>
<dbReference type="PROSITE" id="PS50928">
    <property type="entry name" value="ABC_TM1"/>
    <property type="match status" value="1"/>
</dbReference>
<evidence type="ECO:0000256" key="7">
    <source>
        <dbReference type="RuleBase" id="RU363032"/>
    </source>
</evidence>
<feature type="transmembrane region" description="Helical" evidence="7">
    <location>
        <begin position="110"/>
        <end position="135"/>
    </location>
</feature>
<reference evidence="9" key="1">
    <citation type="submission" date="2020-11" db="EMBL/GenBank/DDBJ databases">
        <title>Isolation and identification of active actinomycetes.</title>
        <authorList>
            <person name="Yu B."/>
        </authorList>
    </citation>
    <scope>NUCLEOTIDE SEQUENCE</scope>
    <source>
        <strain evidence="9">NEAU-YB345</strain>
    </source>
</reference>
<dbReference type="PANTHER" id="PTHR43227">
    <property type="entry name" value="BLL4140 PROTEIN"/>
    <property type="match status" value="1"/>
</dbReference>
<dbReference type="InterPro" id="IPR035906">
    <property type="entry name" value="MetI-like_sf"/>
</dbReference>
<protein>
    <submittedName>
        <fullName evidence="9">Sugar ABC transporter permease</fullName>
    </submittedName>
</protein>